<dbReference type="Gene3D" id="3.30.70.270">
    <property type="match status" value="1"/>
</dbReference>
<keyword evidence="1" id="KW-0597">Phosphoprotein</keyword>
<evidence type="ECO:0000259" key="3">
    <source>
        <dbReference type="PROSITE" id="PS50110"/>
    </source>
</evidence>
<dbReference type="Gene3D" id="3.30.450.20">
    <property type="entry name" value="PAS domain"/>
    <property type="match status" value="1"/>
</dbReference>
<sequence length="720" mass="80177">MHDNSDRPTLLLVDDIPANLLSLEAVLGDTDCNLISVTSGEAALEVLLQKPVALVLLDVHMPGMDGFEVARHIRSNRRTSEVPILFLTAQMDDPASIERGYAAGATDYLTKPLNIHTLCAKVEKFLEMHATRVKLEKFNIELNEARAYYSAILNTTAEGILVVSNECVILYTNPSARRLLNAPEQQLIGYDFSALVRVPSSDHDDRLDFERLQSHALHSPTTPLEATLVSPSGIILPVQLSCAVLQAPHEGMVVAFQDISQIKHLEQRLRQQAVTDPLTQFYNRVGFFQIAGAAVARAARGGALLGLLYLDLDGFKRINDTYGHQAGDQLLREFALRLKKMVRKYDVCARVGGDEFLVLLDELEDETQASFVADKIIMAQRDPYPIGDTLVLLGASIGIATYPACGATPELLMQAADTAMYQAKREGRNQYRYFTSEMNGRVRARMMLEESLCEAVRTQQFMLHYQPQIRVSDGRLIGLEALLRWRHPSAGLIMPGVFIPLLEETGLIIEVSDWILEQACRQRHAWQNRLAPEVTVAINLTARQFADHRLVDYMAALLASIELPARCIELEVTESALIHDIEFSCQVIRDLRALGVRIAMDDFGTGYSSLAYLKQLEVDAIKMDRLFVANLQSSPRDQAIAYAIIELAHHLQLEVIAEGVETQEQFDLLAQMGCETIQGFLFSRPLPADELEKMPSEFRPRTSAAAPASQSATLQKEVNK</sequence>
<dbReference type="InterPro" id="IPR000014">
    <property type="entry name" value="PAS"/>
</dbReference>
<keyword evidence="8" id="KW-1185">Reference proteome</keyword>
<dbReference type="NCBIfam" id="TIGR00229">
    <property type="entry name" value="sensory_box"/>
    <property type="match status" value="1"/>
</dbReference>
<dbReference type="PROSITE" id="PS50110">
    <property type="entry name" value="RESPONSE_REGULATORY"/>
    <property type="match status" value="1"/>
</dbReference>
<organism evidence="7 8">
    <name type="scientific">Chitinimonas lacunae</name>
    <dbReference type="NCBI Taxonomy" id="1963018"/>
    <lineage>
        <taxon>Bacteria</taxon>
        <taxon>Pseudomonadati</taxon>
        <taxon>Pseudomonadota</taxon>
        <taxon>Betaproteobacteria</taxon>
        <taxon>Neisseriales</taxon>
        <taxon>Chitinibacteraceae</taxon>
        <taxon>Chitinimonas</taxon>
    </lineage>
</organism>
<dbReference type="SMART" id="SM00267">
    <property type="entry name" value="GGDEF"/>
    <property type="match status" value="1"/>
</dbReference>
<dbReference type="PROSITE" id="PS50887">
    <property type="entry name" value="GGDEF"/>
    <property type="match status" value="1"/>
</dbReference>
<dbReference type="SMART" id="SM00052">
    <property type="entry name" value="EAL"/>
    <property type="match status" value="1"/>
</dbReference>
<dbReference type="SUPFAM" id="SSF141868">
    <property type="entry name" value="EAL domain-like"/>
    <property type="match status" value="1"/>
</dbReference>
<dbReference type="CDD" id="cd01948">
    <property type="entry name" value="EAL"/>
    <property type="match status" value="1"/>
</dbReference>
<proteinExistence type="predicted"/>
<dbReference type="NCBIfam" id="TIGR00254">
    <property type="entry name" value="GGDEF"/>
    <property type="match status" value="1"/>
</dbReference>
<dbReference type="PANTHER" id="PTHR44757">
    <property type="entry name" value="DIGUANYLATE CYCLASE DGCP"/>
    <property type="match status" value="1"/>
</dbReference>
<feature type="domain" description="EAL" evidence="5">
    <location>
        <begin position="445"/>
        <end position="699"/>
    </location>
</feature>
<dbReference type="SUPFAM" id="SSF55785">
    <property type="entry name" value="PYP-like sensor domain (PAS domain)"/>
    <property type="match status" value="1"/>
</dbReference>
<dbReference type="SMART" id="SM00091">
    <property type="entry name" value="PAS"/>
    <property type="match status" value="1"/>
</dbReference>
<dbReference type="InterPro" id="IPR001789">
    <property type="entry name" value="Sig_transdc_resp-reg_receiver"/>
</dbReference>
<dbReference type="PANTHER" id="PTHR44757:SF2">
    <property type="entry name" value="BIOFILM ARCHITECTURE MAINTENANCE PROTEIN MBAA"/>
    <property type="match status" value="1"/>
</dbReference>
<feature type="compositionally biased region" description="Low complexity" evidence="2">
    <location>
        <begin position="703"/>
        <end position="712"/>
    </location>
</feature>
<dbReference type="InterPro" id="IPR001633">
    <property type="entry name" value="EAL_dom"/>
</dbReference>
<dbReference type="Pfam" id="PF00563">
    <property type="entry name" value="EAL"/>
    <property type="match status" value="1"/>
</dbReference>
<accession>A0ABV8MN42</accession>
<dbReference type="Gene3D" id="3.20.20.450">
    <property type="entry name" value="EAL domain"/>
    <property type="match status" value="1"/>
</dbReference>
<protein>
    <submittedName>
        <fullName evidence="7">EAL domain-containing protein</fullName>
    </submittedName>
</protein>
<evidence type="ECO:0000256" key="1">
    <source>
        <dbReference type="PROSITE-ProRule" id="PRU00169"/>
    </source>
</evidence>
<dbReference type="EMBL" id="JBHSBU010000001">
    <property type="protein sequence ID" value="MFC4158543.1"/>
    <property type="molecule type" value="Genomic_DNA"/>
</dbReference>
<dbReference type="RefSeq" id="WP_378161328.1">
    <property type="nucleotide sequence ID" value="NZ_JBHSBU010000001.1"/>
</dbReference>
<feature type="modified residue" description="4-aspartylphosphate" evidence="1">
    <location>
        <position position="58"/>
    </location>
</feature>
<dbReference type="CDD" id="cd01949">
    <property type="entry name" value="GGDEF"/>
    <property type="match status" value="1"/>
</dbReference>
<dbReference type="SMART" id="SM00448">
    <property type="entry name" value="REC"/>
    <property type="match status" value="1"/>
</dbReference>
<evidence type="ECO:0000313" key="7">
    <source>
        <dbReference type="EMBL" id="MFC4158543.1"/>
    </source>
</evidence>
<reference evidence="8" key="1">
    <citation type="journal article" date="2019" name="Int. J. Syst. Evol. Microbiol.">
        <title>The Global Catalogue of Microorganisms (GCM) 10K type strain sequencing project: providing services to taxonomists for standard genome sequencing and annotation.</title>
        <authorList>
            <consortium name="The Broad Institute Genomics Platform"/>
            <consortium name="The Broad Institute Genome Sequencing Center for Infectious Disease"/>
            <person name="Wu L."/>
            <person name="Ma J."/>
        </authorList>
    </citation>
    <scope>NUCLEOTIDE SEQUENCE [LARGE SCALE GENOMIC DNA]</scope>
    <source>
        <strain evidence="8">LMG 29894</strain>
    </source>
</reference>
<dbReference type="SUPFAM" id="SSF55073">
    <property type="entry name" value="Nucleotide cyclase"/>
    <property type="match status" value="1"/>
</dbReference>
<dbReference type="InterPro" id="IPR000160">
    <property type="entry name" value="GGDEF_dom"/>
</dbReference>
<dbReference type="SUPFAM" id="SSF52172">
    <property type="entry name" value="CheY-like"/>
    <property type="match status" value="1"/>
</dbReference>
<feature type="domain" description="PAS" evidence="4">
    <location>
        <begin position="145"/>
        <end position="189"/>
    </location>
</feature>
<dbReference type="InterPro" id="IPR035965">
    <property type="entry name" value="PAS-like_dom_sf"/>
</dbReference>
<dbReference type="InterPro" id="IPR043128">
    <property type="entry name" value="Rev_trsase/Diguanyl_cyclase"/>
</dbReference>
<feature type="domain" description="Response regulatory" evidence="3">
    <location>
        <begin position="9"/>
        <end position="126"/>
    </location>
</feature>
<evidence type="ECO:0000256" key="2">
    <source>
        <dbReference type="SAM" id="MobiDB-lite"/>
    </source>
</evidence>
<feature type="region of interest" description="Disordered" evidence="2">
    <location>
        <begin position="692"/>
        <end position="720"/>
    </location>
</feature>
<dbReference type="PROSITE" id="PS50883">
    <property type="entry name" value="EAL"/>
    <property type="match status" value="1"/>
</dbReference>
<dbReference type="InterPro" id="IPR029787">
    <property type="entry name" value="Nucleotide_cyclase"/>
</dbReference>
<comment type="caution">
    <text evidence="7">The sequence shown here is derived from an EMBL/GenBank/DDBJ whole genome shotgun (WGS) entry which is preliminary data.</text>
</comment>
<dbReference type="InterPro" id="IPR013767">
    <property type="entry name" value="PAS_fold"/>
</dbReference>
<evidence type="ECO:0000259" key="6">
    <source>
        <dbReference type="PROSITE" id="PS50887"/>
    </source>
</evidence>
<gene>
    <name evidence="7" type="ORF">ACFOW7_04115</name>
</gene>
<dbReference type="Pfam" id="PF00072">
    <property type="entry name" value="Response_reg"/>
    <property type="match status" value="1"/>
</dbReference>
<dbReference type="PROSITE" id="PS50112">
    <property type="entry name" value="PAS"/>
    <property type="match status" value="1"/>
</dbReference>
<dbReference type="Proteomes" id="UP001595791">
    <property type="component" value="Unassembled WGS sequence"/>
</dbReference>
<dbReference type="CDD" id="cd00130">
    <property type="entry name" value="PAS"/>
    <property type="match status" value="1"/>
</dbReference>
<evidence type="ECO:0000313" key="8">
    <source>
        <dbReference type="Proteomes" id="UP001595791"/>
    </source>
</evidence>
<dbReference type="InterPro" id="IPR011006">
    <property type="entry name" value="CheY-like_superfamily"/>
</dbReference>
<dbReference type="Pfam" id="PF00989">
    <property type="entry name" value="PAS"/>
    <property type="match status" value="1"/>
</dbReference>
<evidence type="ECO:0000259" key="5">
    <source>
        <dbReference type="PROSITE" id="PS50883"/>
    </source>
</evidence>
<dbReference type="InterPro" id="IPR052155">
    <property type="entry name" value="Biofilm_reg_signaling"/>
</dbReference>
<dbReference type="Pfam" id="PF00990">
    <property type="entry name" value="GGDEF"/>
    <property type="match status" value="1"/>
</dbReference>
<name>A0ABV8MN42_9NEIS</name>
<dbReference type="InterPro" id="IPR035919">
    <property type="entry name" value="EAL_sf"/>
</dbReference>
<dbReference type="Gene3D" id="3.40.50.2300">
    <property type="match status" value="1"/>
</dbReference>
<feature type="domain" description="GGDEF" evidence="6">
    <location>
        <begin position="303"/>
        <end position="436"/>
    </location>
</feature>
<evidence type="ECO:0000259" key="4">
    <source>
        <dbReference type="PROSITE" id="PS50112"/>
    </source>
</evidence>